<keyword evidence="4 6" id="KW-1133">Transmembrane helix</keyword>
<dbReference type="Pfam" id="PF01594">
    <property type="entry name" value="AI-2E_transport"/>
    <property type="match status" value="1"/>
</dbReference>
<feature type="transmembrane region" description="Helical" evidence="6">
    <location>
        <begin position="328"/>
        <end position="350"/>
    </location>
</feature>
<dbReference type="GO" id="GO:0055085">
    <property type="term" value="P:transmembrane transport"/>
    <property type="evidence" value="ECO:0007669"/>
    <property type="project" value="TreeGrafter"/>
</dbReference>
<evidence type="ECO:0000256" key="6">
    <source>
        <dbReference type="SAM" id="Phobius"/>
    </source>
</evidence>
<protein>
    <submittedName>
        <fullName evidence="7">Sporulation integral membrane protein YtvI</fullName>
    </submittedName>
</protein>
<dbReference type="NCBIfam" id="TIGR02872">
    <property type="entry name" value="spore_ytvI"/>
    <property type="match status" value="1"/>
</dbReference>
<evidence type="ECO:0000256" key="1">
    <source>
        <dbReference type="ARBA" id="ARBA00004141"/>
    </source>
</evidence>
<evidence type="ECO:0000256" key="4">
    <source>
        <dbReference type="ARBA" id="ARBA00022989"/>
    </source>
</evidence>
<feature type="transmembrane region" description="Helical" evidence="6">
    <location>
        <begin position="168"/>
        <end position="189"/>
    </location>
</feature>
<keyword evidence="3 6" id="KW-0812">Transmembrane</keyword>
<keyword evidence="5 6" id="KW-0472">Membrane</keyword>
<dbReference type="PANTHER" id="PTHR21716:SF68">
    <property type="entry name" value="TRANSPORT PROTEIN YTVI-RELATED"/>
    <property type="match status" value="1"/>
</dbReference>
<dbReference type="GO" id="GO:0016020">
    <property type="term" value="C:membrane"/>
    <property type="evidence" value="ECO:0007669"/>
    <property type="project" value="UniProtKB-SubCell"/>
</dbReference>
<dbReference type="PANTHER" id="PTHR21716">
    <property type="entry name" value="TRANSMEMBRANE PROTEIN"/>
    <property type="match status" value="1"/>
</dbReference>
<dbReference type="RefSeq" id="WP_121611455.1">
    <property type="nucleotide sequence ID" value="NZ_CP033044.1"/>
</dbReference>
<reference evidence="7 8" key="1">
    <citation type="journal article" date="2015" name="Stand. Genomic Sci.">
        <title>Genomic Encyclopedia of Bacterial and Archaeal Type Strains, Phase III: the genomes of soil and plant-associated and newly described type strains.</title>
        <authorList>
            <person name="Whitman W.B."/>
            <person name="Woyke T."/>
            <person name="Klenk H.P."/>
            <person name="Zhou Y."/>
            <person name="Lilburn T.G."/>
            <person name="Beck B.J."/>
            <person name="De Vos P."/>
            <person name="Vandamme P."/>
            <person name="Eisen J.A."/>
            <person name="Garrity G."/>
            <person name="Hugenholtz P."/>
            <person name="Kyrpides N.C."/>
        </authorList>
    </citation>
    <scope>NUCLEOTIDE SEQUENCE [LARGE SCALE GENOMIC DNA]</scope>
    <source>
        <strain evidence="7 8">CV53</strain>
    </source>
</reference>
<proteinExistence type="inferred from homology"/>
<feature type="transmembrane region" description="Helical" evidence="6">
    <location>
        <begin position="65"/>
        <end position="85"/>
    </location>
</feature>
<organism evidence="7 8">
    <name type="scientific">Mesobacillus foraminis</name>
    <dbReference type="NCBI Taxonomy" id="279826"/>
    <lineage>
        <taxon>Bacteria</taxon>
        <taxon>Bacillati</taxon>
        <taxon>Bacillota</taxon>
        <taxon>Bacilli</taxon>
        <taxon>Bacillales</taxon>
        <taxon>Bacillaceae</taxon>
        <taxon>Mesobacillus</taxon>
    </lineage>
</organism>
<comment type="similarity">
    <text evidence="2">Belongs to the autoinducer-2 exporter (AI-2E) (TC 2.A.86) family.</text>
</comment>
<feature type="transmembrane region" description="Helical" evidence="6">
    <location>
        <begin position="254"/>
        <end position="279"/>
    </location>
</feature>
<dbReference type="OrthoDB" id="9774361at2"/>
<dbReference type="EMBL" id="SLVV01000007">
    <property type="protein sequence ID" value="TCN24457.1"/>
    <property type="molecule type" value="Genomic_DNA"/>
</dbReference>
<comment type="caution">
    <text evidence="7">The sequence shown here is derived from an EMBL/GenBank/DDBJ whole genome shotgun (WGS) entry which is preliminary data.</text>
</comment>
<accession>A0A4R2BC08</accession>
<feature type="transmembrane region" description="Helical" evidence="6">
    <location>
        <begin position="12"/>
        <end position="30"/>
    </location>
</feature>
<feature type="transmembrane region" description="Helical" evidence="6">
    <location>
        <begin position="223"/>
        <end position="248"/>
    </location>
</feature>
<dbReference type="AlphaFoldDB" id="A0A4R2BC08"/>
<feature type="transmembrane region" description="Helical" evidence="6">
    <location>
        <begin position="291"/>
        <end position="308"/>
    </location>
</feature>
<evidence type="ECO:0000313" key="7">
    <source>
        <dbReference type="EMBL" id="TCN24457.1"/>
    </source>
</evidence>
<evidence type="ECO:0000256" key="3">
    <source>
        <dbReference type="ARBA" id="ARBA00022692"/>
    </source>
</evidence>
<dbReference type="Proteomes" id="UP000295689">
    <property type="component" value="Unassembled WGS sequence"/>
</dbReference>
<sequence length="374" mass="41194">MNPVYINRFIRFLIVIAVICASVLLVYYMSKITYPFIIGLIIAFFMNPLVDLFEKKARMPRGLAVLISLILIFALFTGLITLLIAEIVSGAEYLAKVVPRHLETLINFLELFFAGQIIPLYNQVAGLFKNLDAGQQDTIMENIQNVGSQVGTTAGNFIQNFFEKIPTILGWFPNAATVVIFSLLGTFFISKDWYRLTSIGTRLLPNKAKKSGRTVFTDLKKALFGFVKAQATLVSITTVIILIGLLILKVDYAITIALVTGIVDVIPYLGTGAVFVPWIIFEAVAGDMSRAVGLGVLYIVVLVQRQVMEPKILSSNIGLDPLATLISLFAGFKLLGFLGLIAGPVALVIINTLYRANVFLDLWLFIKGKESKNT</sequence>
<comment type="subcellular location">
    <subcellularLocation>
        <location evidence="1">Membrane</location>
        <topology evidence="1">Multi-pass membrane protein</topology>
    </subcellularLocation>
</comment>
<evidence type="ECO:0000256" key="5">
    <source>
        <dbReference type="ARBA" id="ARBA00023136"/>
    </source>
</evidence>
<dbReference type="InterPro" id="IPR014227">
    <property type="entry name" value="YtvI-like"/>
</dbReference>
<gene>
    <name evidence="7" type="ORF">EV146_107152</name>
</gene>
<feature type="transmembrane region" description="Helical" evidence="6">
    <location>
        <begin position="36"/>
        <end position="53"/>
    </location>
</feature>
<name>A0A4R2BC08_9BACI</name>
<evidence type="ECO:0000256" key="2">
    <source>
        <dbReference type="ARBA" id="ARBA00009773"/>
    </source>
</evidence>
<dbReference type="InterPro" id="IPR002549">
    <property type="entry name" value="AI-2E-like"/>
</dbReference>
<keyword evidence="8" id="KW-1185">Reference proteome</keyword>
<evidence type="ECO:0000313" key="8">
    <source>
        <dbReference type="Proteomes" id="UP000295689"/>
    </source>
</evidence>